<dbReference type="PANTHER" id="PTHR43156:SF2">
    <property type="entry name" value="STAGE II SPORULATION PROTEIN E"/>
    <property type="match status" value="1"/>
</dbReference>
<dbReference type="AlphaFoldDB" id="A0A3N6NQZ1"/>
<dbReference type="InterPro" id="IPR036457">
    <property type="entry name" value="PPM-type-like_dom_sf"/>
</dbReference>
<gene>
    <name evidence="5" type="ORF">D5R40_23990</name>
</gene>
<evidence type="ECO:0000256" key="3">
    <source>
        <dbReference type="SAM" id="Phobius"/>
    </source>
</evidence>
<keyword evidence="3" id="KW-0812">Transmembrane</keyword>
<sequence>MKKNQQNSKLSSIQKLAQSINDRLKSKLSRRVVLCVFTSIIVIEAILLIPSLKRREKELLSQIKQMSSGKVAWILITYPDASNTELVNHLSELMQHHPTILGGAVYDTNKQKVGTFGEFPELSLSEVNNSKKLFFSTSSNVYRYDDLIWSGKDMQTDYSIIIRHDCSNLKPELVAYISRIIGLVIIISLFLTITVWLCLEPIVINPILLLRSDLNQAGEAIYNDQEPPAFSSTYLQRQDELGEVINAFELMFIKISQAISERKKAEAALQESLEKVKTYSQALNYELEQGHQMQKNFLPAQISQQNGWEIASFFQPARQVAGDFYDVFELSNHTVGLVIADVCDKGVGAALFMSLFRSLIRVFSGQNYFEEMNEDLGGEKDKLYLDRGLATEDCYHALKAVCLTNNYIAKNHGEVGMFATLFFGVLDINNGKITYINGGHEPLFIISATGEIKEELNSTGPAVGMLPDMKFKIEQTHLEVGEILLGYTDGVPEARNGKGEFFTNEKLRLLVEKKAASAEGLLKEISTSVLNHTGSATQFDDITLLAVQRQV</sequence>
<protein>
    <submittedName>
        <fullName evidence="5">Serine/threonine protein phosphatase</fullName>
    </submittedName>
</protein>
<accession>A0A3N6NQZ1</accession>
<keyword evidence="6" id="KW-1185">Reference proteome</keyword>
<dbReference type="InterPro" id="IPR052016">
    <property type="entry name" value="Bact_Sigma-Reg"/>
</dbReference>
<dbReference type="Gene3D" id="6.10.340.10">
    <property type="match status" value="1"/>
</dbReference>
<dbReference type="Gene3D" id="3.60.40.10">
    <property type="entry name" value="PPM-type phosphatase domain"/>
    <property type="match status" value="1"/>
</dbReference>
<name>A0A3N6NQZ1_9CYAN</name>
<proteinExistence type="predicted"/>
<keyword evidence="3" id="KW-0472">Membrane</keyword>
<feature type="transmembrane region" description="Helical" evidence="3">
    <location>
        <begin position="31"/>
        <end position="52"/>
    </location>
</feature>
<keyword evidence="1" id="KW-0378">Hydrolase</keyword>
<evidence type="ECO:0000313" key="5">
    <source>
        <dbReference type="EMBL" id="RQH30284.1"/>
    </source>
</evidence>
<evidence type="ECO:0000259" key="4">
    <source>
        <dbReference type="SMART" id="SM00331"/>
    </source>
</evidence>
<dbReference type="InterPro" id="IPR001932">
    <property type="entry name" value="PPM-type_phosphatase-like_dom"/>
</dbReference>
<evidence type="ECO:0000313" key="6">
    <source>
        <dbReference type="Proteomes" id="UP000269154"/>
    </source>
</evidence>
<keyword evidence="2" id="KW-0175">Coiled coil</keyword>
<dbReference type="GO" id="GO:0016791">
    <property type="term" value="F:phosphatase activity"/>
    <property type="evidence" value="ECO:0007669"/>
    <property type="project" value="TreeGrafter"/>
</dbReference>
<dbReference type="OrthoDB" id="311592at2"/>
<evidence type="ECO:0000256" key="1">
    <source>
        <dbReference type="ARBA" id="ARBA00022801"/>
    </source>
</evidence>
<feature type="domain" description="PPM-type phosphatase" evidence="4">
    <location>
        <begin position="305"/>
        <end position="549"/>
    </location>
</feature>
<dbReference type="Proteomes" id="UP000269154">
    <property type="component" value="Unassembled WGS sequence"/>
</dbReference>
<dbReference type="EMBL" id="RCBY01000179">
    <property type="protein sequence ID" value="RQH30284.1"/>
    <property type="molecule type" value="Genomic_DNA"/>
</dbReference>
<keyword evidence="3" id="KW-1133">Transmembrane helix</keyword>
<comment type="caution">
    <text evidence="5">The sequence shown here is derived from an EMBL/GenBank/DDBJ whole genome shotgun (WGS) entry which is preliminary data.</text>
</comment>
<dbReference type="SUPFAM" id="SSF81606">
    <property type="entry name" value="PP2C-like"/>
    <property type="match status" value="1"/>
</dbReference>
<reference evidence="5 6" key="1">
    <citation type="journal article" date="2018" name="ACS Chem. Biol.">
        <title>Ketoreductase domain dysfunction expands chemodiversity: malyngamide biosynthesis in the cyanobacterium Okeania hirsuta.</title>
        <authorList>
            <person name="Moss N.A."/>
            <person name="Leao T."/>
            <person name="Rankin M."/>
            <person name="McCullough T.M."/>
            <person name="Qu P."/>
            <person name="Korobeynikov A."/>
            <person name="Smith J.L."/>
            <person name="Gerwick L."/>
            <person name="Gerwick W.H."/>
        </authorList>
    </citation>
    <scope>NUCLEOTIDE SEQUENCE [LARGE SCALE GENOMIC DNA]</scope>
    <source>
        <strain evidence="5 6">PAB10Feb10-1</strain>
    </source>
</reference>
<organism evidence="5 6">
    <name type="scientific">Okeania hirsuta</name>
    <dbReference type="NCBI Taxonomy" id="1458930"/>
    <lineage>
        <taxon>Bacteria</taxon>
        <taxon>Bacillati</taxon>
        <taxon>Cyanobacteriota</taxon>
        <taxon>Cyanophyceae</taxon>
        <taxon>Oscillatoriophycideae</taxon>
        <taxon>Oscillatoriales</taxon>
        <taxon>Microcoleaceae</taxon>
        <taxon>Okeania</taxon>
    </lineage>
</organism>
<feature type="coiled-coil region" evidence="2">
    <location>
        <begin position="255"/>
        <end position="282"/>
    </location>
</feature>
<dbReference type="Pfam" id="PF07228">
    <property type="entry name" value="SpoIIE"/>
    <property type="match status" value="1"/>
</dbReference>
<dbReference type="PANTHER" id="PTHR43156">
    <property type="entry name" value="STAGE II SPORULATION PROTEIN E-RELATED"/>
    <property type="match status" value="1"/>
</dbReference>
<evidence type="ECO:0000256" key="2">
    <source>
        <dbReference type="SAM" id="Coils"/>
    </source>
</evidence>
<dbReference type="SMART" id="SM00331">
    <property type="entry name" value="PP2C_SIG"/>
    <property type="match status" value="1"/>
</dbReference>